<keyword evidence="12" id="KW-1185">Reference proteome</keyword>
<dbReference type="SUPFAM" id="SSF52172">
    <property type="entry name" value="CheY-like"/>
    <property type="match status" value="2"/>
</dbReference>
<evidence type="ECO:0000259" key="10">
    <source>
        <dbReference type="PROSITE" id="PS50110"/>
    </source>
</evidence>
<dbReference type="SMART" id="SM00065">
    <property type="entry name" value="GAF"/>
    <property type="match status" value="1"/>
</dbReference>
<dbReference type="SMART" id="SM00388">
    <property type="entry name" value="HisKA"/>
    <property type="match status" value="1"/>
</dbReference>
<sequence>MFENERYPNGMGSIFSTGNKILAGFSLAVLALVLVGALAFRAATGYVRASYRVEHIQTVLQSLERCWALINEAETAQRGYLLTGNSFYLQERQAAIQRFQTTLDDLPNEVTDNPLEEHRAVALRQRSQRRLQLLDNVLDAYEKQGLPAAQAMLRAGEGIAEMAAVHDLVEKMRATESGLLRKRTGAAQEAGEATLWAIGITIVLLIALLTGLFWQIRKEGRERRAAQGELEESLCIESSQGQILALFSGSDFGLTEILQQVLSILAENHPFPVSAFYRYDEWQGHFVLAAHRGTDRQLASGFQRGEGVLGEAAMSDHPQRLRQPDDNSGFLVDAGICQFRAAEIAMVPIRYQEQQFGVLVVASLEALSERKIAFLDKLSLEIGAALNHIAQKENQQIMAVELRKQSEALLERNQLLRLADQAKSDFLANMSHELRTPLNAVIGFSELLKDGIMGDLSPEQKDATRDIFESGQHLLSLINDILDLSKVEAGMMKLELEAANLHDLFQGSLGIVREKAVAHQIRLDLEMEPDFPPVYLDARKTKQILYNLLSNAVKFTPDGGQVTLCGRSRSDLSGPEYAAYPDWLEISVTDTGIGIAEKDQERLFKPFVQADSGLDRRYEGTGLGLSLVKRLAELHGGRVSMESTLGEGSTFHVWLPWREEAVLAEADSAKAVSAPETNHSALVIEHDDATATLLEGYLRDDGFRVRRARDPVSALDMACEERPDLIILEMNPPGRDGWDFLAAQHRDARLATIPLVITSTDSEQGSGFFLGSVQILQKPIEIERLEKILQKLGFVVTRQNRPVILVVDDDARAVAVINRQLSNGGYEVISAYGGRDAVTMAEHLHPDLILLDLMMPEFSGFDVVDALQQNPSMAAIPVLVLTAKIITPEDRRRLNGHILKIMEKASFRRDQFLGEVRRALNTAHSHPGEDIA</sequence>
<protein>
    <recommendedName>
        <fullName evidence="2">histidine kinase</fullName>
        <ecNumber evidence="2">2.7.13.3</ecNumber>
    </recommendedName>
</protein>
<dbReference type="InterPro" id="IPR007891">
    <property type="entry name" value="CHASE3"/>
</dbReference>
<evidence type="ECO:0000256" key="7">
    <source>
        <dbReference type="SAM" id="Coils"/>
    </source>
</evidence>
<dbReference type="Pfam" id="PF02518">
    <property type="entry name" value="HATPase_c"/>
    <property type="match status" value="1"/>
</dbReference>
<dbReference type="InterPro" id="IPR036097">
    <property type="entry name" value="HisK_dim/P_sf"/>
</dbReference>
<dbReference type="EC" id="2.7.13.3" evidence="2"/>
<feature type="domain" description="Response regulatory" evidence="10">
    <location>
        <begin position="803"/>
        <end position="920"/>
    </location>
</feature>
<name>A0ABU6FLQ3_9PROT</name>
<comment type="catalytic activity">
    <reaction evidence="1">
        <text>ATP + protein L-histidine = ADP + protein N-phospho-L-histidine.</text>
        <dbReference type="EC" id="2.7.13.3"/>
    </reaction>
</comment>
<dbReference type="InterPro" id="IPR003594">
    <property type="entry name" value="HATPase_dom"/>
</dbReference>
<dbReference type="PROSITE" id="PS50109">
    <property type="entry name" value="HIS_KIN"/>
    <property type="match status" value="1"/>
</dbReference>
<keyword evidence="4" id="KW-0808">Transferase</keyword>
<dbReference type="PROSITE" id="PS50110">
    <property type="entry name" value="RESPONSE_REGULATORY"/>
    <property type="match status" value="2"/>
</dbReference>
<keyword evidence="5" id="KW-0418">Kinase</keyword>
<dbReference type="PRINTS" id="PR00344">
    <property type="entry name" value="BCTRLSENSOR"/>
</dbReference>
<dbReference type="Pfam" id="PF05227">
    <property type="entry name" value="CHASE3"/>
    <property type="match status" value="1"/>
</dbReference>
<dbReference type="SMART" id="SM00448">
    <property type="entry name" value="REC"/>
    <property type="match status" value="2"/>
</dbReference>
<keyword evidence="8" id="KW-0812">Transmembrane</keyword>
<gene>
    <name evidence="11" type="ORF">OW717_02830</name>
</gene>
<dbReference type="Pfam" id="PF00512">
    <property type="entry name" value="HisKA"/>
    <property type="match status" value="1"/>
</dbReference>
<dbReference type="Pfam" id="PF00072">
    <property type="entry name" value="Response_reg"/>
    <property type="match status" value="2"/>
</dbReference>
<dbReference type="SUPFAM" id="SSF47384">
    <property type="entry name" value="Homodimeric domain of signal transducing histidine kinase"/>
    <property type="match status" value="1"/>
</dbReference>
<dbReference type="InterPro" id="IPR001789">
    <property type="entry name" value="Sig_transdc_resp-reg_receiver"/>
</dbReference>
<dbReference type="InterPro" id="IPR011006">
    <property type="entry name" value="CheY-like_superfamily"/>
</dbReference>
<accession>A0ABU6FLQ3</accession>
<dbReference type="InterPro" id="IPR003661">
    <property type="entry name" value="HisK_dim/P_dom"/>
</dbReference>
<evidence type="ECO:0000256" key="1">
    <source>
        <dbReference type="ARBA" id="ARBA00000085"/>
    </source>
</evidence>
<dbReference type="CDD" id="cd16922">
    <property type="entry name" value="HATPase_EvgS-ArcB-TorS-like"/>
    <property type="match status" value="1"/>
</dbReference>
<feature type="coiled-coil region" evidence="7">
    <location>
        <begin position="375"/>
        <end position="412"/>
    </location>
</feature>
<evidence type="ECO:0000259" key="9">
    <source>
        <dbReference type="PROSITE" id="PS50109"/>
    </source>
</evidence>
<feature type="domain" description="Histidine kinase" evidence="9">
    <location>
        <begin position="429"/>
        <end position="659"/>
    </location>
</feature>
<dbReference type="PANTHER" id="PTHR43047:SF63">
    <property type="entry name" value="HISTIDINE KINASE"/>
    <property type="match status" value="1"/>
</dbReference>
<dbReference type="InterPro" id="IPR005467">
    <property type="entry name" value="His_kinase_dom"/>
</dbReference>
<keyword evidence="3 6" id="KW-0597">Phosphoprotein</keyword>
<feature type="modified residue" description="4-aspartylphosphate" evidence="6">
    <location>
        <position position="852"/>
    </location>
</feature>
<dbReference type="PANTHER" id="PTHR43047">
    <property type="entry name" value="TWO-COMPONENT HISTIDINE PROTEIN KINASE"/>
    <property type="match status" value="1"/>
</dbReference>
<feature type="transmembrane region" description="Helical" evidence="8">
    <location>
        <begin position="21"/>
        <end position="40"/>
    </location>
</feature>
<dbReference type="Gene3D" id="3.40.50.2300">
    <property type="match status" value="2"/>
</dbReference>
<proteinExistence type="predicted"/>
<evidence type="ECO:0000313" key="11">
    <source>
        <dbReference type="EMBL" id="MEB8512974.1"/>
    </source>
</evidence>
<keyword evidence="8" id="KW-1133">Transmembrane helix</keyword>
<dbReference type="Proteomes" id="UP001308776">
    <property type="component" value="Unassembled WGS sequence"/>
</dbReference>
<evidence type="ECO:0000256" key="6">
    <source>
        <dbReference type="PROSITE-ProRule" id="PRU00169"/>
    </source>
</evidence>
<dbReference type="InterPro" id="IPR004358">
    <property type="entry name" value="Sig_transdc_His_kin-like_C"/>
</dbReference>
<dbReference type="RefSeq" id="WP_155735370.1">
    <property type="nucleotide sequence ID" value="NZ_JAQGFK010000182.1"/>
</dbReference>
<organism evidence="11 12">
    <name type="scientific">Acidithiobacillus ferriphilus</name>
    <dbReference type="NCBI Taxonomy" id="1689834"/>
    <lineage>
        <taxon>Bacteria</taxon>
        <taxon>Pseudomonadati</taxon>
        <taxon>Pseudomonadota</taxon>
        <taxon>Acidithiobacillia</taxon>
        <taxon>Acidithiobacillales</taxon>
        <taxon>Acidithiobacillaceae</taxon>
        <taxon>Acidithiobacillus</taxon>
    </lineage>
</organism>
<dbReference type="Gene3D" id="1.10.287.130">
    <property type="match status" value="1"/>
</dbReference>
<dbReference type="CDD" id="cd19410">
    <property type="entry name" value="HK9-like_sensor"/>
    <property type="match status" value="1"/>
</dbReference>
<comment type="caution">
    <text evidence="6">Lacks conserved residue(s) required for the propagation of feature annotation.</text>
</comment>
<dbReference type="SMART" id="SM00387">
    <property type="entry name" value="HATPase_c"/>
    <property type="match status" value="1"/>
</dbReference>
<reference evidence="11 12" key="1">
    <citation type="submission" date="2022-11" db="EMBL/GenBank/DDBJ databases">
        <title>Comparative genomics analysis of Acidithiobacillus ferriphilus.</title>
        <authorList>
            <person name="Ma L."/>
        </authorList>
    </citation>
    <scope>NUCLEOTIDE SEQUENCE [LARGE SCALE GENOMIC DNA]</scope>
    <source>
        <strain evidence="11 12">DY15</strain>
    </source>
</reference>
<keyword evidence="8" id="KW-0472">Membrane</keyword>
<comment type="caution">
    <text evidence="11">The sequence shown here is derived from an EMBL/GenBank/DDBJ whole genome shotgun (WGS) entry which is preliminary data.</text>
</comment>
<feature type="domain" description="Response regulatory" evidence="10">
    <location>
        <begin position="680"/>
        <end position="793"/>
    </location>
</feature>
<dbReference type="EMBL" id="JAQGFR010000072">
    <property type="protein sequence ID" value="MEB8512974.1"/>
    <property type="molecule type" value="Genomic_DNA"/>
</dbReference>
<dbReference type="SUPFAM" id="SSF55781">
    <property type="entry name" value="GAF domain-like"/>
    <property type="match status" value="1"/>
</dbReference>
<evidence type="ECO:0000256" key="4">
    <source>
        <dbReference type="ARBA" id="ARBA00022679"/>
    </source>
</evidence>
<feature type="transmembrane region" description="Helical" evidence="8">
    <location>
        <begin position="193"/>
        <end position="214"/>
    </location>
</feature>
<dbReference type="CDD" id="cd00082">
    <property type="entry name" value="HisKA"/>
    <property type="match status" value="1"/>
</dbReference>
<dbReference type="InterPro" id="IPR029016">
    <property type="entry name" value="GAF-like_dom_sf"/>
</dbReference>
<dbReference type="Gene3D" id="3.30.450.40">
    <property type="match status" value="1"/>
</dbReference>
<evidence type="ECO:0000256" key="8">
    <source>
        <dbReference type="SAM" id="Phobius"/>
    </source>
</evidence>
<evidence type="ECO:0000256" key="5">
    <source>
        <dbReference type="ARBA" id="ARBA00022777"/>
    </source>
</evidence>
<dbReference type="Pfam" id="PF13185">
    <property type="entry name" value="GAF_2"/>
    <property type="match status" value="1"/>
</dbReference>
<dbReference type="Gene3D" id="3.30.565.10">
    <property type="entry name" value="Histidine kinase-like ATPase, C-terminal domain"/>
    <property type="match status" value="1"/>
</dbReference>
<dbReference type="InterPro" id="IPR003018">
    <property type="entry name" value="GAF"/>
</dbReference>
<dbReference type="SUPFAM" id="SSF55874">
    <property type="entry name" value="ATPase domain of HSP90 chaperone/DNA topoisomerase II/histidine kinase"/>
    <property type="match status" value="1"/>
</dbReference>
<evidence type="ECO:0000256" key="3">
    <source>
        <dbReference type="ARBA" id="ARBA00022553"/>
    </source>
</evidence>
<keyword evidence="7" id="KW-0175">Coiled coil</keyword>
<evidence type="ECO:0000313" key="12">
    <source>
        <dbReference type="Proteomes" id="UP001308776"/>
    </source>
</evidence>
<dbReference type="InterPro" id="IPR036890">
    <property type="entry name" value="HATPase_C_sf"/>
</dbReference>
<evidence type="ECO:0000256" key="2">
    <source>
        <dbReference type="ARBA" id="ARBA00012438"/>
    </source>
</evidence>